<keyword evidence="3" id="KW-1185">Reference proteome</keyword>
<dbReference type="EMBL" id="DS547093">
    <property type="protein sequence ID" value="EDR13159.1"/>
    <property type="molecule type" value="Genomic_DNA"/>
</dbReference>
<dbReference type="Proteomes" id="UP000001194">
    <property type="component" value="Unassembled WGS sequence"/>
</dbReference>
<evidence type="ECO:0000313" key="2">
    <source>
        <dbReference type="EMBL" id="EDR13159.1"/>
    </source>
</evidence>
<reference evidence="2 3" key="1">
    <citation type="journal article" date="2008" name="Nature">
        <title>The genome of Laccaria bicolor provides insights into mycorrhizal symbiosis.</title>
        <authorList>
            <person name="Martin F."/>
            <person name="Aerts A."/>
            <person name="Ahren D."/>
            <person name="Brun A."/>
            <person name="Danchin E.G.J."/>
            <person name="Duchaussoy F."/>
            <person name="Gibon J."/>
            <person name="Kohler A."/>
            <person name="Lindquist E."/>
            <person name="Pereda V."/>
            <person name="Salamov A."/>
            <person name="Shapiro H.J."/>
            <person name="Wuyts J."/>
            <person name="Blaudez D."/>
            <person name="Buee M."/>
            <person name="Brokstein P."/>
            <person name="Canbaeck B."/>
            <person name="Cohen D."/>
            <person name="Courty P.E."/>
            <person name="Coutinho P.M."/>
            <person name="Delaruelle C."/>
            <person name="Detter J.C."/>
            <person name="Deveau A."/>
            <person name="DiFazio S."/>
            <person name="Duplessis S."/>
            <person name="Fraissinet-Tachet L."/>
            <person name="Lucic E."/>
            <person name="Frey-Klett P."/>
            <person name="Fourrey C."/>
            <person name="Feussner I."/>
            <person name="Gay G."/>
            <person name="Grimwood J."/>
            <person name="Hoegger P.J."/>
            <person name="Jain P."/>
            <person name="Kilaru S."/>
            <person name="Labbe J."/>
            <person name="Lin Y.C."/>
            <person name="Legue V."/>
            <person name="Le Tacon F."/>
            <person name="Marmeisse R."/>
            <person name="Melayah D."/>
            <person name="Montanini B."/>
            <person name="Muratet M."/>
            <person name="Nehls U."/>
            <person name="Niculita-Hirzel H."/>
            <person name="Oudot-Le Secq M.P."/>
            <person name="Peter M."/>
            <person name="Quesneville H."/>
            <person name="Rajashekar B."/>
            <person name="Reich M."/>
            <person name="Rouhier N."/>
            <person name="Schmutz J."/>
            <person name="Yin T."/>
            <person name="Chalot M."/>
            <person name="Henrissat B."/>
            <person name="Kuees U."/>
            <person name="Lucas S."/>
            <person name="Van de Peer Y."/>
            <person name="Podila G.K."/>
            <person name="Polle A."/>
            <person name="Pukkila P.J."/>
            <person name="Richardson P.M."/>
            <person name="Rouze P."/>
            <person name="Sanders I.R."/>
            <person name="Stajich J.E."/>
            <person name="Tunlid A."/>
            <person name="Tuskan G."/>
            <person name="Grigoriev I.V."/>
        </authorList>
    </citation>
    <scope>NUCLEOTIDE SEQUENCE [LARGE SCALE GENOMIC DNA]</scope>
    <source>
        <strain evidence="3">S238N-H82 / ATCC MYA-4686</strain>
    </source>
</reference>
<accession>B0CX00</accession>
<keyword evidence="1" id="KW-0472">Membrane</keyword>
<evidence type="ECO:0000313" key="3">
    <source>
        <dbReference type="Proteomes" id="UP000001194"/>
    </source>
</evidence>
<dbReference type="OrthoDB" id="2963292at2759"/>
<evidence type="ECO:0000256" key="1">
    <source>
        <dbReference type="SAM" id="Phobius"/>
    </source>
</evidence>
<dbReference type="KEGG" id="lbc:LACBIDRAFT_322633"/>
<proteinExistence type="predicted"/>
<keyword evidence="1" id="KW-1133">Transmembrane helix</keyword>
<gene>
    <name evidence="2" type="ORF">LACBIDRAFT_322633</name>
</gene>
<dbReference type="RefSeq" id="XP_001875657.1">
    <property type="nucleotide sequence ID" value="XM_001875622.1"/>
</dbReference>
<keyword evidence="1" id="KW-0812">Transmembrane</keyword>
<feature type="transmembrane region" description="Helical" evidence="1">
    <location>
        <begin position="116"/>
        <end position="134"/>
    </location>
</feature>
<sequence length="454" mass="51416">MARMMLGQCSMTVVYWRTELTSSIERRLRPRKRGGFLLDTVGYGRLGICQLDGTGKDFKVPCGGYHNPNPTIFELSSLLSASCSGALIKLFLSSNGETSAVPSSSSRTMDSVESDFDVVLVWSVILMSIGYIFFISKCGEPPVRPSAPLPKIRHLTRAKELRKARHLEAQRLIPNTISFPLLRLPPEITSLILKHCVDWPGTYLSLTQVSRRVQKLAFYTCLPRILIQLTDERQIPSFDLFLRKNPQLSPLVRNLWLAPMRIHLVEEALRILKACINVQSLASFSFIIREAIALRGVVRHRKCRQLTMLYTNEVAWKDLLGAPGGPAFFQQLTHLRLVRHYVPENTPLPKLTHLSYALDRAESNVSIGKKMLRDVKSYPSLHTVIVTRGLHDPSLVLKRSTTLKIFTFDAPSSGTEINLWCNNVHRRACRMTHPSLVYHELLPSLSSIEQYLSY</sequence>
<dbReference type="AlphaFoldDB" id="B0CX00"/>
<dbReference type="HOGENOM" id="CLU_048611_0_0_1"/>
<dbReference type="InParanoid" id="B0CX00"/>
<organism evidence="3">
    <name type="scientific">Laccaria bicolor (strain S238N-H82 / ATCC MYA-4686)</name>
    <name type="common">Bicoloured deceiver</name>
    <name type="synonym">Laccaria laccata var. bicolor</name>
    <dbReference type="NCBI Taxonomy" id="486041"/>
    <lineage>
        <taxon>Eukaryota</taxon>
        <taxon>Fungi</taxon>
        <taxon>Dikarya</taxon>
        <taxon>Basidiomycota</taxon>
        <taxon>Agaricomycotina</taxon>
        <taxon>Agaricomycetes</taxon>
        <taxon>Agaricomycetidae</taxon>
        <taxon>Agaricales</taxon>
        <taxon>Agaricineae</taxon>
        <taxon>Hydnangiaceae</taxon>
        <taxon>Laccaria</taxon>
    </lineage>
</organism>
<protein>
    <submittedName>
        <fullName evidence="2">Predicted protein</fullName>
    </submittedName>
</protein>
<dbReference type="GeneID" id="6071536"/>
<name>B0CX00_LACBS</name>